<dbReference type="Proteomes" id="UP000231569">
    <property type="component" value="Unassembled WGS sequence"/>
</dbReference>
<dbReference type="AlphaFoldDB" id="A0A2M8KTY1"/>
<dbReference type="SUPFAM" id="SSF53756">
    <property type="entry name" value="UDP-Glycosyltransferase/glycogen phosphorylase"/>
    <property type="match status" value="1"/>
</dbReference>
<protein>
    <recommendedName>
        <fullName evidence="1">Glycosyl transferase family 1 domain-containing protein</fullName>
    </recommendedName>
</protein>
<dbReference type="Gene3D" id="3.40.50.2000">
    <property type="entry name" value="Glycogen Phosphorylase B"/>
    <property type="match status" value="1"/>
</dbReference>
<evidence type="ECO:0000259" key="1">
    <source>
        <dbReference type="Pfam" id="PF00534"/>
    </source>
</evidence>
<dbReference type="EMBL" id="PFEE01000075">
    <property type="protein sequence ID" value="PJE63384.1"/>
    <property type="molecule type" value="Genomic_DNA"/>
</dbReference>
<accession>A0A2M8KTY1</accession>
<dbReference type="PANTHER" id="PTHR46401:SF8">
    <property type="entry name" value="BLL6006 PROTEIN"/>
    <property type="match status" value="1"/>
</dbReference>
<gene>
    <name evidence="2" type="ORF">COU89_03625</name>
</gene>
<comment type="caution">
    <text evidence="2">The sequence shown here is derived from an EMBL/GenBank/DDBJ whole genome shotgun (WGS) entry which is preliminary data.</text>
</comment>
<evidence type="ECO:0000313" key="3">
    <source>
        <dbReference type="Proteomes" id="UP000231569"/>
    </source>
</evidence>
<evidence type="ECO:0000313" key="2">
    <source>
        <dbReference type="EMBL" id="PJE63384.1"/>
    </source>
</evidence>
<reference evidence="3" key="1">
    <citation type="submission" date="2017-09" db="EMBL/GenBank/DDBJ databases">
        <title>Depth-based differentiation of microbial function through sediment-hosted aquifers and enrichment of novel symbionts in the deep terrestrial subsurface.</title>
        <authorList>
            <person name="Probst A.J."/>
            <person name="Ladd B."/>
            <person name="Jarett J.K."/>
            <person name="Geller-Mcgrath D.E."/>
            <person name="Sieber C.M.K."/>
            <person name="Emerson J.B."/>
            <person name="Anantharaman K."/>
            <person name="Thomas B.C."/>
            <person name="Malmstrom R."/>
            <person name="Stieglmeier M."/>
            <person name="Klingl A."/>
            <person name="Woyke T."/>
            <person name="Ryan C.M."/>
            <person name="Banfield J.F."/>
        </authorList>
    </citation>
    <scope>NUCLEOTIDE SEQUENCE [LARGE SCALE GENOMIC DNA]</scope>
</reference>
<feature type="domain" description="Glycosyl transferase family 1" evidence="1">
    <location>
        <begin position="146"/>
        <end position="303"/>
    </location>
</feature>
<name>A0A2M8KTY1_9BACT</name>
<sequence length="321" mass="35841">MKKSVVILEINNQSMVRGVGRYTQLLKQALEGYTTEESTLINPFVNPILWPTLWMHHATRQIGILHDTIPLKFPHHFPIGMRGHLHVVLHRTYILGLYNILVTHTQASKNDIVRFFNPACPITVVYPGVAPLGASQKPSHMLPPSTYLLYIGDVTWNKNIVVMASAVLKAGIPMVVVGKAMARPPHPTDPWQKDFRTFSALIQDNPLFIKAGFMPDAQVRWLYEHSLANVLVSRDEGFGLSYIEAGSVGTPSILSDIPVFHEIADDAALFVDQNDPASIAAAITRLAHDTSLRKQLGSAAKKRSNFFSVNRFIHEFRKLLP</sequence>
<dbReference type="GO" id="GO:0016757">
    <property type="term" value="F:glycosyltransferase activity"/>
    <property type="evidence" value="ECO:0007669"/>
    <property type="project" value="InterPro"/>
</dbReference>
<dbReference type="InterPro" id="IPR001296">
    <property type="entry name" value="Glyco_trans_1"/>
</dbReference>
<organism evidence="2 3">
    <name type="scientific">Candidatus Roizmanbacteria bacterium CG10_big_fil_rev_8_21_14_0_10_45_7</name>
    <dbReference type="NCBI Taxonomy" id="1974854"/>
    <lineage>
        <taxon>Bacteria</taxon>
        <taxon>Candidatus Roizmaniibacteriota</taxon>
    </lineage>
</organism>
<proteinExistence type="predicted"/>
<dbReference type="Pfam" id="PF00534">
    <property type="entry name" value="Glycos_transf_1"/>
    <property type="match status" value="1"/>
</dbReference>
<dbReference type="PANTHER" id="PTHR46401">
    <property type="entry name" value="GLYCOSYLTRANSFERASE WBBK-RELATED"/>
    <property type="match status" value="1"/>
</dbReference>